<evidence type="ECO:0000256" key="1">
    <source>
        <dbReference type="SAM" id="MobiDB-lite"/>
    </source>
</evidence>
<accession>A0ABN8HQH4</accession>
<feature type="non-terminal residue" evidence="2">
    <location>
        <position position="120"/>
    </location>
</feature>
<sequence>MIRSRQSNSSSPVRRVTHVRSLSPTIVGTLSPPLCNSPVRNNAQLLNSRREDGASQMTVSVGDSKELSDDGEKLSRKKRPGCDKWMGSIRALRDSHLRLVMRQLRQFRQIERLSRSLKQK</sequence>
<name>A0ABN8HQH4_9NEOP</name>
<feature type="compositionally biased region" description="Basic and acidic residues" evidence="1">
    <location>
        <begin position="63"/>
        <end position="74"/>
    </location>
</feature>
<feature type="region of interest" description="Disordered" evidence="1">
    <location>
        <begin position="48"/>
        <end position="79"/>
    </location>
</feature>
<evidence type="ECO:0000313" key="3">
    <source>
        <dbReference type="Proteomes" id="UP000837857"/>
    </source>
</evidence>
<organism evidence="2 3">
    <name type="scientific">Iphiclides podalirius</name>
    <name type="common">scarce swallowtail</name>
    <dbReference type="NCBI Taxonomy" id="110791"/>
    <lineage>
        <taxon>Eukaryota</taxon>
        <taxon>Metazoa</taxon>
        <taxon>Ecdysozoa</taxon>
        <taxon>Arthropoda</taxon>
        <taxon>Hexapoda</taxon>
        <taxon>Insecta</taxon>
        <taxon>Pterygota</taxon>
        <taxon>Neoptera</taxon>
        <taxon>Endopterygota</taxon>
        <taxon>Lepidoptera</taxon>
        <taxon>Glossata</taxon>
        <taxon>Ditrysia</taxon>
        <taxon>Papilionoidea</taxon>
        <taxon>Papilionidae</taxon>
        <taxon>Papilioninae</taxon>
        <taxon>Iphiclides</taxon>
    </lineage>
</organism>
<gene>
    <name evidence="2" type="ORF">IPOD504_LOCUS521</name>
</gene>
<protein>
    <submittedName>
        <fullName evidence="2">Uncharacterized protein</fullName>
    </submittedName>
</protein>
<dbReference type="Proteomes" id="UP000837857">
    <property type="component" value="Chromosome 1"/>
</dbReference>
<proteinExistence type="predicted"/>
<evidence type="ECO:0000313" key="2">
    <source>
        <dbReference type="EMBL" id="CAH2035357.1"/>
    </source>
</evidence>
<reference evidence="2" key="1">
    <citation type="submission" date="2022-03" db="EMBL/GenBank/DDBJ databases">
        <authorList>
            <person name="Martin H S."/>
        </authorList>
    </citation>
    <scope>NUCLEOTIDE SEQUENCE</scope>
</reference>
<keyword evidence="3" id="KW-1185">Reference proteome</keyword>
<dbReference type="EMBL" id="OW152813">
    <property type="protein sequence ID" value="CAH2035357.1"/>
    <property type="molecule type" value="Genomic_DNA"/>
</dbReference>